<dbReference type="Proteomes" id="UP000746918">
    <property type="component" value="Unassembled WGS sequence"/>
</dbReference>
<dbReference type="PANTHER" id="PTHR30619:SF1">
    <property type="entry name" value="RECOMBINATION PROTEIN 2"/>
    <property type="match status" value="1"/>
</dbReference>
<keyword evidence="10" id="KW-1185">Reference proteome</keyword>
<dbReference type="InterPro" id="IPR004477">
    <property type="entry name" value="ComEC_N"/>
</dbReference>
<protein>
    <submittedName>
        <fullName evidence="9">ComEC/Rec2 family competence protein</fullName>
    </submittedName>
</protein>
<keyword evidence="5 6" id="KW-0472">Membrane</keyword>
<proteinExistence type="predicted"/>
<keyword evidence="4 6" id="KW-1133">Transmembrane helix</keyword>
<feature type="domain" description="DUF4131" evidence="8">
    <location>
        <begin position="102"/>
        <end position="248"/>
    </location>
</feature>
<dbReference type="EMBL" id="JAIFRO010000006">
    <property type="protein sequence ID" value="MBX4336275.1"/>
    <property type="molecule type" value="Genomic_DNA"/>
</dbReference>
<evidence type="ECO:0000313" key="9">
    <source>
        <dbReference type="EMBL" id="MBX4336275.1"/>
    </source>
</evidence>
<feature type="transmembrane region" description="Helical" evidence="6">
    <location>
        <begin position="315"/>
        <end position="339"/>
    </location>
</feature>
<evidence type="ECO:0000313" key="10">
    <source>
        <dbReference type="Proteomes" id="UP000746918"/>
    </source>
</evidence>
<feature type="transmembrane region" description="Helical" evidence="6">
    <location>
        <begin position="589"/>
        <end position="608"/>
    </location>
</feature>
<evidence type="ECO:0000256" key="5">
    <source>
        <dbReference type="ARBA" id="ARBA00023136"/>
    </source>
</evidence>
<feature type="transmembrane region" description="Helical" evidence="6">
    <location>
        <begin position="422"/>
        <end position="444"/>
    </location>
</feature>
<organism evidence="9 10">
    <name type="scientific">Bartonella raoultii</name>
    <dbReference type="NCBI Taxonomy" id="1457020"/>
    <lineage>
        <taxon>Bacteria</taxon>
        <taxon>Pseudomonadati</taxon>
        <taxon>Pseudomonadota</taxon>
        <taxon>Alphaproteobacteria</taxon>
        <taxon>Hyphomicrobiales</taxon>
        <taxon>Bartonellaceae</taxon>
        <taxon>Bartonella</taxon>
    </lineage>
</organism>
<evidence type="ECO:0000256" key="1">
    <source>
        <dbReference type="ARBA" id="ARBA00004651"/>
    </source>
</evidence>
<feature type="transmembrane region" description="Helical" evidence="6">
    <location>
        <begin position="533"/>
        <end position="553"/>
    </location>
</feature>
<name>A0ABS7ICK8_9HYPH</name>
<dbReference type="Pfam" id="PF13567">
    <property type="entry name" value="DUF4131"/>
    <property type="match status" value="1"/>
</dbReference>
<feature type="transmembrane region" description="Helical" evidence="6">
    <location>
        <begin position="359"/>
        <end position="379"/>
    </location>
</feature>
<evidence type="ECO:0000256" key="6">
    <source>
        <dbReference type="SAM" id="Phobius"/>
    </source>
</evidence>
<feature type="domain" description="ComEC/Rec2-related protein" evidence="7">
    <location>
        <begin position="297"/>
        <end position="584"/>
    </location>
</feature>
<evidence type="ECO:0000256" key="3">
    <source>
        <dbReference type="ARBA" id="ARBA00022692"/>
    </source>
</evidence>
<gene>
    <name evidence="9" type="ORF">K3248_06690</name>
</gene>
<feature type="transmembrane region" description="Helical" evidence="6">
    <location>
        <begin position="99"/>
        <end position="117"/>
    </location>
</feature>
<accession>A0ABS7ICK8</accession>
<feature type="transmembrane region" description="Helical" evidence="6">
    <location>
        <begin position="386"/>
        <end position="416"/>
    </location>
</feature>
<comment type="caution">
    <text evidence="9">The sequence shown here is derived from an EMBL/GenBank/DDBJ whole genome shotgun (WGS) entry which is preliminary data.</text>
</comment>
<dbReference type="InterPro" id="IPR052159">
    <property type="entry name" value="Competence_DNA_uptake"/>
</dbReference>
<feature type="transmembrane region" description="Helical" evidence="6">
    <location>
        <begin position="497"/>
        <end position="526"/>
    </location>
</feature>
<evidence type="ECO:0000259" key="7">
    <source>
        <dbReference type="Pfam" id="PF03772"/>
    </source>
</evidence>
<keyword evidence="3 6" id="KW-0812">Transmembrane</keyword>
<keyword evidence="2" id="KW-1003">Cell membrane</keyword>
<dbReference type="NCBIfam" id="TIGR00360">
    <property type="entry name" value="ComEC_N-term"/>
    <property type="match status" value="1"/>
</dbReference>
<dbReference type="Pfam" id="PF03772">
    <property type="entry name" value="Competence"/>
    <property type="match status" value="1"/>
</dbReference>
<reference evidence="9 10" key="1">
    <citation type="submission" date="2021-08" db="EMBL/GenBank/DDBJ databases">
        <title>Bartonella raoulti 094 sp. nov.</title>
        <authorList>
            <person name="Zgheib R."/>
            <person name="Hammoud A."/>
        </authorList>
    </citation>
    <scope>NUCLEOTIDE SEQUENCE [LARGE SCALE GENOMIC DNA]</scope>
    <source>
        <strain evidence="9 10">094</strain>
    </source>
</reference>
<feature type="transmembrane region" description="Helical" evidence="6">
    <location>
        <begin position="559"/>
        <end position="582"/>
    </location>
</feature>
<dbReference type="PANTHER" id="PTHR30619">
    <property type="entry name" value="DNA INTERNALIZATION/COMPETENCE PROTEIN COMEC/REC2"/>
    <property type="match status" value="1"/>
</dbReference>
<evidence type="ECO:0000259" key="8">
    <source>
        <dbReference type="Pfam" id="PF13567"/>
    </source>
</evidence>
<feature type="transmembrane region" description="Helical" evidence="6">
    <location>
        <begin position="71"/>
        <end position="92"/>
    </location>
</feature>
<evidence type="ECO:0000256" key="4">
    <source>
        <dbReference type="ARBA" id="ARBA00022989"/>
    </source>
</evidence>
<dbReference type="RefSeq" id="WP_220717639.1">
    <property type="nucleotide sequence ID" value="NZ_JAIFRO010000006.1"/>
</dbReference>
<comment type="subcellular location">
    <subcellularLocation>
        <location evidence="1">Cell membrane</location>
        <topology evidence="1">Multi-pass membrane protein</topology>
    </subcellularLocation>
</comment>
<feature type="transmembrane region" description="Helical" evidence="6">
    <location>
        <begin position="464"/>
        <end position="491"/>
    </location>
</feature>
<evidence type="ECO:0000256" key="2">
    <source>
        <dbReference type="ARBA" id="ARBA00022475"/>
    </source>
</evidence>
<sequence>MFNQNKVKDNLFVRYFLKERKSRLIGQNIFSTHDNVNNKSENKQKIFLFTSLKEAAILFKKWLEDYINKEISLGILFSLILIFFAIGIIFYFSLEREPSWEQFGILISSFLGILYLLRCYRRIWMSVGFLFCILLGALSAKIETWRMSTAMLKNDIVTTLTGRIVSIESKQWGGFRLVLDVLKTEKPVLHHSPSRIHLSSRYLPSKLAIGDGLYGKVKMRALAGPVHPGGYDFSFHNYFKGIGAQGFYLGKPIKISVSQPDRILDKILQKIENLRMTIAQRIRIAIKGEKGNVAVALITGQRAGISNKTNQALRIAGLAHILSISGLHMALLSGIVLMSVRSFLAFFPVFSSYYSTKKIAAIVALMVTAFYLLLSGLAVSAKRSFVMIAVMLIAILCNRFAITIRNFIIAGFITLAITPHEILGPSFQMSFSATAALIAFFDWWSGKISSWARKTTPSYIGARIINFAFLSILSTCASSLVAGIASGFYAAYHFSNIALLGIVSNALALPVISILVMPFGLIAVFAMLVDLEWLPLQIMGFGIDLVIKIAHVIKAVSPSINIGFIPLSAFILFSIGLVGLTFCKTAIRFFFSFFIFISIYICFVHSPIQLIIADNMSLVGIFGEKRLYTDRFRISKFITSIWKKSFLANETVKPTKYGPSFHEQFICDNHLCTSLLENGLKVIVVHGKTNQCLEADILIRTLPIRDQTCNKIRHFTFSPQQLLSRGSVMMTKSGEIIWSSRGFYRPWNRHRQHS</sequence>
<dbReference type="InterPro" id="IPR025405">
    <property type="entry name" value="DUF4131"/>
</dbReference>